<feature type="chain" id="PRO_5012071471" description="Beta-barrel porin 2" evidence="1">
    <location>
        <begin position="22"/>
        <end position="290"/>
    </location>
</feature>
<evidence type="ECO:0000313" key="3">
    <source>
        <dbReference type="Proteomes" id="UP000186819"/>
    </source>
</evidence>
<dbReference type="AlphaFoldDB" id="A0A1N7CHB5"/>
<gene>
    <name evidence="2" type="ORF">SAMN05421829_12443</name>
</gene>
<dbReference type="RefSeq" id="WP_076604402.1">
    <property type="nucleotide sequence ID" value="NZ_FTMD01000024.1"/>
</dbReference>
<feature type="signal peptide" evidence="1">
    <location>
        <begin position="1"/>
        <end position="21"/>
    </location>
</feature>
<dbReference type="STRING" id="34027.SAMN05421829_12443"/>
<dbReference type="OrthoDB" id="9178243at2"/>
<sequence length="290" mass="31939">MKFDERLACLALVLCAAQASAAPLDDLGVELVYDDNLTRAQLGRDIKGDLALSVSTSGGPRFQLTDYDSLALRGALAATKYRHYDGLDNINAGLALGYRRKFGLGPYVPQFALTGSASRLEYDNRLRDGWLYAAEAEASKRVTDRLALRAFVRSERRESDDVPARVVPFIRANVFDLSSRSAGIGADFACDPRYLVSVGFTWHRGDIVSTTQRNRPIFLASSAIAPDPVFGDNTYAYTMQARTRVFSIGVSREVGRQSSVSLGYEYRDSRADGGIDYSGNLFRATYLYGF</sequence>
<dbReference type="Proteomes" id="UP000186819">
    <property type="component" value="Unassembled WGS sequence"/>
</dbReference>
<evidence type="ECO:0000256" key="1">
    <source>
        <dbReference type="SAM" id="SignalP"/>
    </source>
</evidence>
<evidence type="ECO:0008006" key="4">
    <source>
        <dbReference type="Google" id="ProtNLM"/>
    </source>
</evidence>
<reference evidence="3" key="1">
    <citation type="submission" date="2017-01" db="EMBL/GenBank/DDBJ databases">
        <authorList>
            <person name="Varghese N."/>
            <person name="Submissions S."/>
        </authorList>
    </citation>
    <scope>NUCLEOTIDE SEQUENCE [LARGE SCALE GENOMIC DNA]</scope>
    <source>
        <strain evidence="3">ATCC 51758</strain>
    </source>
</reference>
<name>A0A1N7CHB5_9RHOO</name>
<keyword evidence="3" id="KW-1185">Reference proteome</keyword>
<dbReference type="EMBL" id="FTMD01000024">
    <property type="protein sequence ID" value="SIR63021.1"/>
    <property type="molecule type" value="Genomic_DNA"/>
</dbReference>
<proteinExistence type="predicted"/>
<keyword evidence="1" id="KW-0732">Signal</keyword>
<organism evidence="2 3">
    <name type="scientific">Aromatoleum tolulyticum</name>
    <dbReference type="NCBI Taxonomy" id="34027"/>
    <lineage>
        <taxon>Bacteria</taxon>
        <taxon>Pseudomonadati</taxon>
        <taxon>Pseudomonadota</taxon>
        <taxon>Betaproteobacteria</taxon>
        <taxon>Rhodocyclales</taxon>
        <taxon>Rhodocyclaceae</taxon>
        <taxon>Aromatoleum</taxon>
    </lineage>
</organism>
<accession>A0A1N7CHB5</accession>
<evidence type="ECO:0000313" key="2">
    <source>
        <dbReference type="EMBL" id="SIR63021.1"/>
    </source>
</evidence>
<protein>
    <recommendedName>
        <fullName evidence="4">Beta-barrel porin 2</fullName>
    </recommendedName>
</protein>